<name>A0A0D0SS38_STAGA</name>
<evidence type="ECO:0000313" key="2">
    <source>
        <dbReference type="EMBL" id="RIL44677.1"/>
    </source>
</evidence>
<dbReference type="Proteomes" id="UP000255277">
    <property type="component" value="Unassembled WGS sequence"/>
</dbReference>
<sequence length="61" mass="7268">MKDAYEMEDKEVLDRLANVHINFPDEQAFKKYHNAMQIHDMNYLRFTLNNAYSACDNKQAL</sequence>
<proteinExistence type="predicted"/>
<accession>A0A0D0SS38</accession>
<organism evidence="2 5">
    <name type="scientific">Staphylococcus gallinarum</name>
    <dbReference type="NCBI Taxonomy" id="1293"/>
    <lineage>
        <taxon>Bacteria</taxon>
        <taxon>Bacillati</taxon>
        <taxon>Bacillota</taxon>
        <taxon>Bacilli</taxon>
        <taxon>Bacillales</taxon>
        <taxon>Staphylococcaceae</taxon>
        <taxon>Staphylococcus</taxon>
    </lineage>
</organism>
<evidence type="ECO:0000313" key="1">
    <source>
        <dbReference type="EMBL" id="GEQ05032.1"/>
    </source>
</evidence>
<dbReference type="EMBL" id="QXRZ01000001">
    <property type="protein sequence ID" value="RIL44677.1"/>
    <property type="molecule type" value="Genomic_DNA"/>
</dbReference>
<dbReference type="Proteomes" id="UP000321057">
    <property type="component" value="Unassembled WGS sequence"/>
</dbReference>
<dbReference type="OrthoDB" id="2395027at2"/>
<evidence type="ECO:0000313" key="4">
    <source>
        <dbReference type="Proteomes" id="UP000255277"/>
    </source>
</evidence>
<protein>
    <submittedName>
        <fullName evidence="2">Uncharacterized protein</fullName>
    </submittedName>
</protein>
<evidence type="ECO:0000313" key="3">
    <source>
        <dbReference type="EMBL" id="SUM32908.1"/>
    </source>
</evidence>
<dbReference type="EMBL" id="UHDK01000001">
    <property type="protein sequence ID" value="SUM32908.1"/>
    <property type="molecule type" value="Genomic_DNA"/>
</dbReference>
<reference evidence="2 5" key="1">
    <citation type="journal article" date="2016" name="Front. Microbiol.">
        <title>Comprehensive Phylogenetic Analysis of Bovine Non-aureus Staphylococci Species Based on Whole-Genome Sequencing.</title>
        <authorList>
            <person name="Naushad S."/>
            <person name="Barkema H.W."/>
            <person name="Luby C."/>
            <person name="Condas L.A."/>
            <person name="Nobrega D.B."/>
            <person name="Carson D.A."/>
            <person name="De Buck J."/>
        </authorList>
    </citation>
    <scope>NUCLEOTIDE SEQUENCE [LARGE SCALE GENOMIC DNA]</scope>
    <source>
        <strain evidence="2 5">SNUC 1388</strain>
    </source>
</reference>
<gene>
    <name evidence="2" type="ORF">BUZ01_01495</name>
    <name evidence="3" type="ORF">NCTC12195_02357</name>
    <name evidence="1" type="ORF">SGA02_08600</name>
</gene>
<reference evidence="1 6" key="3">
    <citation type="submission" date="2019-07" db="EMBL/GenBank/DDBJ databases">
        <title>Whole genome shotgun sequence of Staphylococcus gallinarum NBRC 109767.</title>
        <authorList>
            <person name="Hosoyama A."/>
            <person name="Uohara A."/>
            <person name="Ohji S."/>
            <person name="Ichikawa N."/>
        </authorList>
    </citation>
    <scope>NUCLEOTIDE SEQUENCE [LARGE SCALE GENOMIC DNA]</scope>
    <source>
        <strain evidence="1 6">NBRC 109767</strain>
    </source>
</reference>
<dbReference type="RefSeq" id="WP_042738777.1">
    <property type="nucleotide sequence ID" value="NZ_BKAX01000003.1"/>
</dbReference>
<evidence type="ECO:0000313" key="5">
    <source>
        <dbReference type="Proteomes" id="UP000283576"/>
    </source>
</evidence>
<evidence type="ECO:0000313" key="6">
    <source>
        <dbReference type="Proteomes" id="UP000321057"/>
    </source>
</evidence>
<dbReference type="EMBL" id="BKAX01000003">
    <property type="protein sequence ID" value="GEQ05032.1"/>
    <property type="molecule type" value="Genomic_DNA"/>
</dbReference>
<dbReference type="GeneID" id="93845311"/>
<reference evidence="3 4" key="2">
    <citation type="submission" date="2018-06" db="EMBL/GenBank/DDBJ databases">
        <authorList>
            <consortium name="Pathogen Informatics"/>
            <person name="Doyle S."/>
        </authorList>
    </citation>
    <scope>NUCLEOTIDE SEQUENCE [LARGE SCALE GENOMIC DNA]</scope>
    <source>
        <strain evidence="3 4">NCTC12195</strain>
    </source>
</reference>
<dbReference type="AlphaFoldDB" id="A0A0D0SS38"/>
<dbReference type="Proteomes" id="UP000283576">
    <property type="component" value="Unassembled WGS sequence"/>
</dbReference>
<keyword evidence="6" id="KW-1185">Reference proteome</keyword>